<dbReference type="Proteomes" id="UP000031668">
    <property type="component" value="Unassembled WGS sequence"/>
</dbReference>
<proteinExistence type="predicted"/>
<sequence>MAENIFFDTGSYRSYIHSDLAKSLNFHLDKAEKISIDTFNSNRSKIIKSWTAEIFIHSKIVSIRAKFNTINEICNISPGISRYRKIVERHDITDLSYTEINHCFDKIDVLIGSDLCWELIKSINRLDDKVFLLNTQIGKVITGKINEPRA</sequence>
<evidence type="ECO:0000313" key="2">
    <source>
        <dbReference type="EMBL" id="KII64477.1"/>
    </source>
</evidence>
<evidence type="ECO:0000259" key="1">
    <source>
        <dbReference type="Pfam" id="PF05585"/>
    </source>
</evidence>
<reference evidence="2 3" key="1">
    <citation type="journal article" date="2014" name="Genome Biol. Evol.">
        <title>The genome of the myxosporean Thelohanellus kitauei shows adaptations to nutrient acquisition within its fish host.</title>
        <authorList>
            <person name="Yang Y."/>
            <person name="Xiong J."/>
            <person name="Zhou Z."/>
            <person name="Huo F."/>
            <person name="Miao W."/>
            <person name="Ran C."/>
            <person name="Liu Y."/>
            <person name="Zhang J."/>
            <person name="Feng J."/>
            <person name="Wang M."/>
            <person name="Wang M."/>
            <person name="Wang L."/>
            <person name="Yao B."/>
        </authorList>
    </citation>
    <scope>NUCLEOTIDE SEQUENCE [LARGE SCALE GENOMIC DNA]</scope>
    <source>
        <strain evidence="2">Wuqing</strain>
    </source>
</reference>
<dbReference type="Pfam" id="PF05585">
    <property type="entry name" value="DUF1758"/>
    <property type="match status" value="1"/>
</dbReference>
<dbReference type="EMBL" id="JWZT01004259">
    <property type="protein sequence ID" value="KII64477.1"/>
    <property type="molecule type" value="Genomic_DNA"/>
</dbReference>
<protein>
    <recommendedName>
        <fullName evidence="1">DUF1758 domain-containing protein</fullName>
    </recommendedName>
</protein>
<dbReference type="OrthoDB" id="5967017at2759"/>
<name>A0A0C2MRW8_THEKT</name>
<feature type="domain" description="DUF1758" evidence="1">
    <location>
        <begin position="5"/>
        <end position="147"/>
    </location>
</feature>
<keyword evidence="3" id="KW-1185">Reference proteome</keyword>
<accession>A0A0C2MRW8</accession>
<comment type="caution">
    <text evidence="2">The sequence shown here is derived from an EMBL/GenBank/DDBJ whole genome shotgun (WGS) entry which is preliminary data.</text>
</comment>
<dbReference type="InterPro" id="IPR008737">
    <property type="entry name" value="DUF1758"/>
</dbReference>
<evidence type="ECO:0000313" key="3">
    <source>
        <dbReference type="Proteomes" id="UP000031668"/>
    </source>
</evidence>
<organism evidence="2 3">
    <name type="scientific">Thelohanellus kitauei</name>
    <name type="common">Myxosporean</name>
    <dbReference type="NCBI Taxonomy" id="669202"/>
    <lineage>
        <taxon>Eukaryota</taxon>
        <taxon>Metazoa</taxon>
        <taxon>Cnidaria</taxon>
        <taxon>Myxozoa</taxon>
        <taxon>Myxosporea</taxon>
        <taxon>Bivalvulida</taxon>
        <taxon>Platysporina</taxon>
        <taxon>Myxobolidae</taxon>
        <taxon>Thelohanellus</taxon>
    </lineage>
</organism>
<dbReference type="AlphaFoldDB" id="A0A0C2MRW8"/>
<gene>
    <name evidence="2" type="ORF">RF11_03885</name>
</gene>